<evidence type="ECO:0000256" key="1">
    <source>
        <dbReference type="SAM" id="MobiDB-lite"/>
    </source>
</evidence>
<gene>
    <name evidence="2" type="ORF">GIB67_017069</name>
</gene>
<feature type="compositionally biased region" description="Polar residues" evidence="1">
    <location>
        <begin position="9"/>
        <end position="18"/>
    </location>
</feature>
<keyword evidence="3" id="KW-1185">Reference proteome</keyword>
<evidence type="ECO:0000313" key="3">
    <source>
        <dbReference type="Proteomes" id="UP000541444"/>
    </source>
</evidence>
<proteinExistence type="predicted"/>
<organism evidence="2 3">
    <name type="scientific">Kingdonia uniflora</name>
    <dbReference type="NCBI Taxonomy" id="39325"/>
    <lineage>
        <taxon>Eukaryota</taxon>
        <taxon>Viridiplantae</taxon>
        <taxon>Streptophyta</taxon>
        <taxon>Embryophyta</taxon>
        <taxon>Tracheophyta</taxon>
        <taxon>Spermatophyta</taxon>
        <taxon>Magnoliopsida</taxon>
        <taxon>Ranunculales</taxon>
        <taxon>Circaeasteraceae</taxon>
        <taxon>Kingdonia</taxon>
    </lineage>
</organism>
<dbReference type="EMBL" id="JACGCM010000882">
    <property type="protein sequence ID" value="KAF6164866.1"/>
    <property type="molecule type" value="Genomic_DNA"/>
</dbReference>
<sequence>MNKHKQRSTQHQNYSGSANCIRPLSRERDRVYSMSQLQSLKPNFGFLTQEIPQMFSPKDCQKDFVRTT</sequence>
<dbReference type="Proteomes" id="UP000541444">
    <property type="component" value="Unassembled WGS sequence"/>
</dbReference>
<protein>
    <submittedName>
        <fullName evidence="2">Uncharacterized protein</fullName>
    </submittedName>
</protein>
<name>A0A7J7NCH1_9MAGN</name>
<reference evidence="2 3" key="1">
    <citation type="journal article" date="2020" name="IScience">
        <title>Genome Sequencing of the Endangered Kingdonia uniflora (Circaeasteraceae, Ranunculales) Reveals Potential Mechanisms of Evolutionary Specialization.</title>
        <authorList>
            <person name="Sun Y."/>
            <person name="Deng T."/>
            <person name="Zhang A."/>
            <person name="Moore M.J."/>
            <person name="Landis J.B."/>
            <person name="Lin N."/>
            <person name="Zhang H."/>
            <person name="Zhang X."/>
            <person name="Huang J."/>
            <person name="Zhang X."/>
            <person name="Sun H."/>
            <person name="Wang H."/>
        </authorList>
    </citation>
    <scope>NUCLEOTIDE SEQUENCE [LARGE SCALE GENOMIC DNA]</scope>
    <source>
        <strain evidence="2">TB1705</strain>
        <tissue evidence="2">Leaf</tissue>
    </source>
</reference>
<comment type="caution">
    <text evidence="2">The sequence shown here is derived from an EMBL/GenBank/DDBJ whole genome shotgun (WGS) entry which is preliminary data.</text>
</comment>
<dbReference type="AlphaFoldDB" id="A0A7J7NCH1"/>
<evidence type="ECO:0000313" key="2">
    <source>
        <dbReference type="EMBL" id="KAF6164866.1"/>
    </source>
</evidence>
<feature type="region of interest" description="Disordered" evidence="1">
    <location>
        <begin position="1"/>
        <end position="22"/>
    </location>
</feature>
<accession>A0A7J7NCH1</accession>